<evidence type="ECO:0000256" key="11">
    <source>
        <dbReference type="ARBA" id="ARBA00082774"/>
    </source>
</evidence>
<evidence type="ECO:0000313" key="12">
    <source>
        <dbReference type="EMBL" id="WVZ22218.1"/>
    </source>
</evidence>
<accession>A0AAQ3SAB7</accession>
<dbReference type="GO" id="GO:0003735">
    <property type="term" value="F:structural constituent of ribosome"/>
    <property type="evidence" value="ECO:0007669"/>
    <property type="project" value="InterPro"/>
</dbReference>
<comment type="subunit">
    <text evidence="3">Part of the 50S ribosomal subunit.</text>
</comment>
<dbReference type="InterPro" id="IPR050063">
    <property type="entry name" value="Ribosomal_protein_uL29"/>
</dbReference>
<dbReference type="AlphaFoldDB" id="A0AAQ3SAB7"/>
<proteinExistence type="inferred from homology"/>
<evidence type="ECO:0000256" key="7">
    <source>
        <dbReference type="ARBA" id="ARBA00022980"/>
    </source>
</evidence>
<dbReference type="GO" id="GO:0005840">
    <property type="term" value="C:ribosome"/>
    <property type="evidence" value="ECO:0007669"/>
    <property type="project" value="UniProtKB-KW"/>
</dbReference>
<dbReference type="GO" id="GO:1990904">
    <property type="term" value="C:ribonucleoprotein complex"/>
    <property type="evidence" value="ECO:0007669"/>
    <property type="project" value="UniProtKB-KW"/>
</dbReference>
<dbReference type="HAMAP" id="MF_00374">
    <property type="entry name" value="Ribosomal_uL29"/>
    <property type="match status" value="1"/>
</dbReference>
<evidence type="ECO:0000256" key="4">
    <source>
        <dbReference type="ARBA" id="ARBA00022528"/>
    </source>
</evidence>
<dbReference type="FunFam" id="1.10.287.310:FF:000004">
    <property type="entry name" value="50S ribosomal protein L29, chloroplastic"/>
    <property type="match status" value="1"/>
</dbReference>
<evidence type="ECO:0000256" key="5">
    <source>
        <dbReference type="ARBA" id="ARBA00022640"/>
    </source>
</evidence>
<evidence type="ECO:0000256" key="8">
    <source>
        <dbReference type="ARBA" id="ARBA00023274"/>
    </source>
</evidence>
<sequence length="255" mass="28819">MLSLSVASSSSSTISFLPKPLPFKSSFTGIQLRRTTTCSVPLTKRTASVPVVMMTKRVEELKEIRQLTTEQINEEVIDLKGELVMLRLQKSARNEFKSSEFGRMRKRIARMLTVKREREIEEGIGKRLSRKLDKKWKKSIVVRPPPSLKKLREEEAAAEAAEAEKAAGDMQRSFDLRAIESANYQLHSLRFMEHTGKSVVLFCWVECGLVLLEPARVREGAAKELLDARGFREKTDLCGRLSVGESILGLLELVL</sequence>
<name>A0AAQ3SAB7_VIGMU</name>
<keyword evidence="7" id="KW-0689">Ribosomal protein</keyword>
<dbReference type="EMBL" id="CP144700">
    <property type="protein sequence ID" value="WVZ22218.1"/>
    <property type="molecule type" value="Genomic_DNA"/>
</dbReference>
<evidence type="ECO:0000256" key="6">
    <source>
        <dbReference type="ARBA" id="ARBA00022946"/>
    </source>
</evidence>
<evidence type="ECO:0000256" key="1">
    <source>
        <dbReference type="ARBA" id="ARBA00004229"/>
    </source>
</evidence>
<evidence type="ECO:0000256" key="9">
    <source>
        <dbReference type="ARBA" id="ARBA00040028"/>
    </source>
</evidence>
<keyword evidence="5" id="KW-0934">Plastid</keyword>
<dbReference type="Pfam" id="PF00831">
    <property type="entry name" value="Ribosomal_L29"/>
    <property type="match status" value="1"/>
</dbReference>
<dbReference type="Proteomes" id="UP001374535">
    <property type="component" value="Chromosome 1"/>
</dbReference>
<evidence type="ECO:0000256" key="2">
    <source>
        <dbReference type="ARBA" id="ARBA00009254"/>
    </source>
</evidence>
<dbReference type="PANTHER" id="PTHR10916:SF0">
    <property type="entry name" value="LARGE RIBOSOMAL SUBUNIT PROTEIN UL29C"/>
    <property type="match status" value="1"/>
</dbReference>
<keyword evidence="4" id="KW-0150">Chloroplast</keyword>
<gene>
    <name evidence="12" type="ORF">V8G54_000762</name>
</gene>
<dbReference type="GO" id="GO:0006412">
    <property type="term" value="P:translation"/>
    <property type="evidence" value="ECO:0007669"/>
    <property type="project" value="InterPro"/>
</dbReference>
<dbReference type="NCBIfam" id="TIGR00012">
    <property type="entry name" value="L29"/>
    <property type="match status" value="1"/>
</dbReference>
<keyword evidence="8" id="KW-0687">Ribonucleoprotein</keyword>
<dbReference type="CDD" id="cd00427">
    <property type="entry name" value="Ribosomal_L29_HIP"/>
    <property type="match status" value="1"/>
</dbReference>
<organism evidence="12 13">
    <name type="scientific">Vigna mungo</name>
    <name type="common">Black gram</name>
    <name type="synonym">Phaseolus mungo</name>
    <dbReference type="NCBI Taxonomy" id="3915"/>
    <lineage>
        <taxon>Eukaryota</taxon>
        <taxon>Viridiplantae</taxon>
        <taxon>Streptophyta</taxon>
        <taxon>Embryophyta</taxon>
        <taxon>Tracheophyta</taxon>
        <taxon>Spermatophyta</taxon>
        <taxon>Magnoliopsida</taxon>
        <taxon>eudicotyledons</taxon>
        <taxon>Gunneridae</taxon>
        <taxon>Pentapetalae</taxon>
        <taxon>rosids</taxon>
        <taxon>fabids</taxon>
        <taxon>Fabales</taxon>
        <taxon>Fabaceae</taxon>
        <taxon>Papilionoideae</taxon>
        <taxon>50 kb inversion clade</taxon>
        <taxon>NPAAA clade</taxon>
        <taxon>indigoferoid/millettioid clade</taxon>
        <taxon>Phaseoleae</taxon>
        <taxon>Vigna</taxon>
    </lineage>
</organism>
<dbReference type="InterPro" id="IPR001854">
    <property type="entry name" value="Ribosomal_uL29"/>
</dbReference>
<dbReference type="SUPFAM" id="SSF46561">
    <property type="entry name" value="Ribosomal protein L29 (L29p)"/>
    <property type="match status" value="1"/>
</dbReference>
<keyword evidence="13" id="KW-1185">Reference proteome</keyword>
<reference evidence="12 13" key="1">
    <citation type="journal article" date="2023" name="Life. Sci Alliance">
        <title>Evolutionary insights into 3D genome organization and epigenetic landscape of Vigna mungo.</title>
        <authorList>
            <person name="Junaid A."/>
            <person name="Singh B."/>
            <person name="Bhatia S."/>
        </authorList>
    </citation>
    <scope>NUCLEOTIDE SEQUENCE [LARGE SCALE GENOMIC DNA]</scope>
    <source>
        <strain evidence="12">Urdbean</strain>
    </source>
</reference>
<evidence type="ECO:0000256" key="3">
    <source>
        <dbReference type="ARBA" id="ARBA00011838"/>
    </source>
</evidence>
<comment type="subcellular location">
    <subcellularLocation>
        <location evidence="1">Plastid</location>
        <location evidence="1">Chloroplast</location>
    </subcellularLocation>
</comment>
<keyword evidence="6" id="KW-0809">Transit peptide</keyword>
<evidence type="ECO:0000256" key="10">
    <source>
        <dbReference type="ARBA" id="ARBA00042960"/>
    </source>
</evidence>
<dbReference type="PANTHER" id="PTHR10916">
    <property type="entry name" value="60S RIBOSOMAL PROTEIN L35/50S RIBOSOMAL PROTEIN L29"/>
    <property type="match status" value="1"/>
</dbReference>
<dbReference type="GO" id="GO:0009507">
    <property type="term" value="C:chloroplast"/>
    <property type="evidence" value="ECO:0007669"/>
    <property type="project" value="UniProtKB-SubCell"/>
</dbReference>
<evidence type="ECO:0000313" key="13">
    <source>
        <dbReference type="Proteomes" id="UP001374535"/>
    </source>
</evidence>
<dbReference type="InterPro" id="IPR036049">
    <property type="entry name" value="Ribosomal_uL29_sf"/>
</dbReference>
<comment type="similarity">
    <text evidence="2">Belongs to the universal ribosomal protein uL29 family.</text>
</comment>
<protein>
    <recommendedName>
        <fullName evidence="9">Large ribosomal subunit protein uL29c</fullName>
    </recommendedName>
    <alternativeName>
        <fullName evidence="10">50S ribosomal protein L29, chloroplastic</fullName>
    </alternativeName>
    <alternativeName>
        <fullName evidence="11">CL29</fullName>
    </alternativeName>
</protein>
<dbReference type="Gene3D" id="1.10.287.310">
    <property type="match status" value="1"/>
</dbReference>